<organism evidence="9 10">
    <name type="scientific">Deinococcus aluminii</name>
    <dbReference type="NCBI Taxonomy" id="1656885"/>
    <lineage>
        <taxon>Bacteria</taxon>
        <taxon>Thermotogati</taxon>
        <taxon>Deinococcota</taxon>
        <taxon>Deinococci</taxon>
        <taxon>Deinococcales</taxon>
        <taxon>Deinococcaceae</taxon>
        <taxon>Deinococcus</taxon>
    </lineage>
</organism>
<evidence type="ECO:0000256" key="8">
    <source>
        <dbReference type="SAM" id="Phobius"/>
    </source>
</evidence>
<evidence type="ECO:0000313" key="10">
    <source>
        <dbReference type="Proteomes" id="UP001404956"/>
    </source>
</evidence>
<dbReference type="InterPro" id="IPR003688">
    <property type="entry name" value="TraG/VirD4"/>
</dbReference>
<keyword evidence="4 8" id="KW-0812">Transmembrane</keyword>
<dbReference type="PANTHER" id="PTHR37937">
    <property type="entry name" value="CONJUGATIVE TRANSFER: DNA TRANSPORT"/>
    <property type="match status" value="1"/>
</dbReference>
<dbReference type="SUPFAM" id="SSF52540">
    <property type="entry name" value="P-loop containing nucleoside triphosphate hydrolases"/>
    <property type="match status" value="1"/>
</dbReference>
<proteinExistence type="inferred from homology"/>
<dbReference type="InterPro" id="IPR051539">
    <property type="entry name" value="T4SS-coupling_protein"/>
</dbReference>
<dbReference type="InterPro" id="IPR027417">
    <property type="entry name" value="P-loop_NTPase"/>
</dbReference>
<evidence type="ECO:0000256" key="4">
    <source>
        <dbReference type="ARBA" id="ARBA00022692"/>
    </source>
</evidence>
<accession>A0ABP9XEW7</accession>
<keyword evidence="6 8" id="KW-0472">Membrane</keyword>
<dbReference type="Pfam" id="PF02534">
    <property type="entry name" value="T4SS-DNA_transf"/>
    <property type="match status" value="1"/>
</dbReference>
<feature type="transmembrane region" description="Helical" evidence="8">
    <location>
        <begin position="85"/>
        <end position="103"/>
    </location>
</feature>
<dbReference type="Proteomes" id="UP001404956">
    <property type="component" value="Unassembled WGS sequence"/>
</dbReference>
<comment type="similarity">
    <text evidence="2">Belongs to the VirD4/TraG family.</text>
</comment>
<comment type="subcellular location">
    <subcellularLocation>
        <location evidence="1">Cell membrane</location>
        <topology evidence="1">Multi-pass membrane protein</topology>
    </subcellularLocation>
</comment>
<dbReference type="CDD" id="cd01127">
    <property type="entry name" value="TrwB_TraG_TraD_VirD4"/>
    <property type="match status" value="1"/>
</dbReference>
<keyword evidence="5 8" id="KW-1133">Transmembrane helix</keyword>
<evidence type="ECO:0008006" key="11">
    <source>
        <dbReference type="Google" id="ProtNLM"/>
    </source>
</evidence>
<name>A0ABP9XEW7_9DEIO</name>
<keyword evidence="3" id="KW-1003">Cell membrane</keyword>
<gene>
    <name evidence="9" type="ORF">Dalu01_02307</name>
</gene>
<evidence type="ECO:0000256" key="2">
    <source>
        <dbReference type="ARBA" id="ARBA00008806"/>
    </source>
</evidence>
<feature type="transmembrane region" description="Helical" evidence="8">
    <location>
        <begin position="24"/>
        <end position="47"/>
    </location>
</feature>
<dbReference type="EMBL" id="BAABRV010000005">
    <property type="protein sequence ID" value="GAA5533899.1"/>
    <property type="molecule type" value="Genomic_DNA"/>
</dbReference>
<evidence type="ECO:0000256" key="5">
    <source>
        <dbReference type="ARBA" id="ARBA00022989"/>
    </source>
</evidence>
<evidence type="ECO:0000256" key="7">
    <source>
        <dbReference type="SAM" id="MobiDB-lite"/>
    </source>
</evidence>
<comment type="caution">
    <text evidence="9">The sequence shown here is derived from an EMBL/GenBank/DDBJ whole genome shotgun (WGS) entry which is preliminary data.</text>
</comment>
<evidence type="ECO:0000256" key="1">
    <source>
        <dbReference type="ARBA" id="ARBA00004651"/>
    </source>
</evidence>
<evidence type="ECO:0000313" key="9">
    <source>
        <dbReference type="EMBL" id="GAA5533899.1"/>
    </source>
</evidence>
<feature type="transmembrane region" description="Helical" evidence="8">
    <location>
        <begin position="196"/>
        <end position="214"/>
    </location>
</feature>
<keyword evidence="10" id="KW-1185">Reference proteome</keyword>
<evidence type="ECO:0000256" key="6">
    <source>
        <dbReference type="ARBA" id="ARBA00023136"/>
    </source>
</evidence>
<sequence length="899" mass="101058">MSHANAPAGTVQQEQGVRTLPLGWLMFLLSTLLVPGYFAVQTASLVLTRMEEKGWAKALHTDTFLIDCLLSSACGAAFQTGFLNLFPLLSLAVPAAGLVVYAFKATPKRYTTKDPGLSWWAQAEDTGLDQYRTHDPRRPNNKLLGYIGHLLSVNRDGKIEYAKSIPLYVRMSALAENVLVLGGVGAGKTRGYFRPLIMLAAHLGFTVIVFDLKYPQPDSGFFDMIGYWVKRKRKVMMFTPFSPNTMRLPLLDSVEDYASALSMATTIMPPPEYGLEPGKHYRDRDRGVLAAFLLYLARSDAPNFSELLKMAQWTPNELKKWFEDQAKLDEKSDVVLNLKGIFAQGNQEVASVLQGIKNALRIFYNPLVARATESLDGENIDIRSAFREPTLLYIGIQQEYMMEGDGVVLLQLTKRYIDRELQREAEAQGGAMKRHVAYVLDEFPSFGQLPYMMRSLGVLRSYNVSHHIGVQNLAQLAVVYGDNYSKALTTNVIGRKVFFPLAVDDEEREVFSQHLGMTTVYEFSETDSRKRFLGTDLNESTRQGTNLRKVARPLLAPEEFPHFRPMEAVVKVRGANPIRVFMPAIEDRFLDGPDIPRGLPNRLNELYRQVNPNGENMARFTQEVILSGVLGTASLPDGEPYERLAEQFREWVEAVLASGARLRYSSGNLDRLYVRLSDLPDALRVEQTLRGNAARNWTSLPTSDELRLRDEGLALLSREVRTQLDQRAIFGALDLWLEKNGPLIENHPEREAIAEDGRGEVQAILEEQRVLLSIGSCQNLYGVAPKRLSKRVGTRRLIVIDRTDPADFWQALQDARRQEEPDEAAEPAHEEATARPAPTSQPKGKPKRSVSDTGSAWTNAEEEARLQGEQLTTFAEEPVILHEDPEEQNAWQHIQHGRA</sequence>
<dbReference type="Gene3D" id="3.40.50.300">
    <property type="entry name" value="P-loop containing nucleotide triphosphate hydrolases"/>
    <property type="match status" value="1"/>
</dbReference>
<dbReference type="RefSeq" id="WP_345454732.1">
    <property type="nucleotide sequence ID" value="NZ_BAABRV010000005.1"/>
</dbReference>
<feature type="region of interest" description="Disordered" evidence="7">
    <location>
        <begin position="814"/>
        <end position="899"/>
    </location>
</feature>
<evidence type="ECO:0000256" key="3">
    <source>
        <dbReference type="ARBA" id="ARBA00022475"/>
    </source>
</evidence>
<reference evidence="9 10" key="1">
    <citation type="submission" date="2024-02" db="EMBL/GenBank/DDBJ databases">
        <title>Deinococcus aluminii NBRC 112889.</title>
        <authorList>
            <person name="Ichikawa N."/>
            <person name="Katano-Makiyama Y."/>
            <person name="Hidaka K."/>
        </authorList>
    </citation>
    <scope>NUCLEOTIDE SEQUENCE [LARGE SCALE GENOMIC DNA]</scope>
    <source>
        <strain evidence="9 10">NBRC 112889</strain>
    </source>
</reference>
<dbReference type="PANTHER" id="PTHR37937:SF1">
    <property type="entry name" value="CONJUGATIVE TRANSFER: DNA TRANSPORT"/>
    <property type="match status" value="1"/>
</dbReference>
<protein>
    <recommendedName>
        <fullName evidence="11">Type IV secretory system conjugative DNA transfer family protein</fullName>
    </recommendedName>
</protein>